<gene>
    <name evidence="1" type="ORF">COT91_02350</name>
</gene>
<organism evidence="1 2">
    <name type="scientific">Candidatus Doudnabacteria bacterium CG10_big_fil_rev_8_21_14_0_10_41_10</name>
    <dbReference type="NCBI Taxonomy" id="1974551"/>
    <lineage>
        <taxon>Bacteria</taxon>
        <taxon>Candidatus Doudnaibacteriota</taxon>
    </lineage>
</organism>
<accession>A0A2H0VDU5</accession>
<reference evidence="2" key="1">
    <citation type="submission" date="2017-09" db="EMBL/GenBank/DDBJ databases">
        <title>Depth-based differentiation of microbial function through sediment-hosted aquifers and enrichment of novel symbionts in the deep terrestrial subsurface.</title>
        <authorList>
            <person name="Probst A.J."/>
            <person name="Ladd B."/>
            <person name="Jarett J.K."/>
            <person name="Geller-Mcgrath D.E."/>
            <person name="Sieber C.M.K."/>
            <person name="Emerson J.B."/>
            <person name="Anantharaman K."/>
            <person name="Thomas B.C."/>
            <person name="Malmstrom R."/>
            <person name="Stieglmeier M."/>
            <person name="Klingl A."/>
            <person name="Woyke T."/>
            <person name="Ryan C.M."/>
            <person name="Banfield J.F."/>
        </authorList>
    </citation>
    <scope>NUCLEOTIDE SEQUENCE [LARGE SCALE GENOMIC DNA]</scope>
</reference>
<dbReference type="EMBL" id="PFAJ01000033">
    <property type="protein sequence ID" value="PIR97256.1"/>
    <property type="molecule type" value="Genomic_DNA"/>
</dbReference>
<dbReference type="InterPro" id="IPR036866">
    <property type="entry name" value="RibonucZ/Hydroxyglut_hydro"/>
</dbReference>
<evidence type="ECO:0000313" key="1">
    <source>
        <dbReference type="EMBL" id="PIR97256.1"/>
    </source>
</evidence>
<dbReference type="AlphaFoldDB" id="A0A2H0VDU5"/>
<dbReference type="PANTHER" id="PTHR39189:SF1">
    <property type="entry name" value="UPF0173 METAL-DEPENDENT HYDROLASE YTKL"/>
    <property type="match status" value="1"/>
</dbReference>
<evidence type="ECO:0000313" key="2">
    <source>
        <dbReference type="Proteomes" id="UP000230557"/>
    </source>
</evidence>
<protein>
    <submittedName>
        <fullName evidence="1">Lactamase</fullName>
    </submittedName>
</protein>
<comment type="caution">
    <text evidence="1">The sequence shown here is derived from an EMBL/GenBank/DDBJ whole genome shotgun (WGS) entry which is preliminary data.</text>
</comment>
<dbReference type="Gene3D" id="3.60.15.10">
    <property type="entry name" value="Ribonuclease Z/Hydroxyacylglutathione hydrolase-like"/>
    <property type="match status" value="1"/>
</dbReference>
<name>A0A2H0VDU5_9BACT</name>
<dbReference type="Pfam" id="PF13483">
    <property type="entry name" value="Lactamase_B_3"/>
    <property type="match status" value="1"/>
</dbReference>
<proteinExistence type="predicted"/>
<dbReference type="Proteomes" id="UP000230557">
    <property type="component" value="Unassembled WGS sequence"/>
</dbReference>
<dbReference type="SUPFAM" id="SSF56281">
    <property type="entry name" value="Metallo-hydrolase/oxidoreductase"/>
    <property type="match status" value="1"/>
</dbReference>
<dbReference type="PANTHER" id="PTHR39189">
    <property type="entry name" value="UPF0173 METAL-DEPENDENT HYDROLASE YTKL"/>
    <property type="match status" value="1"/>
</dbReference>
<sequence>MHIYWFGLSSFKIVSKDVTVFTDPFGKSSGLTSPRGAGDIVISSNPDNDLHNNFSSISGNPFVIDNPGEYDIKGVFVHGIPADNSKKIEGKKPEVDRRSIFSITLEGINLAFLGSFSENTLSETQLEELGQPDIVILPVGGKDVLNAHQAMKVANQLEPFVIIPMHYKTPGLKIKLDSLDSFLKEIGDKSEEMDKLLIKKTDFEEEKTKIVALKPQRT</sequence>